<evidence type="ECO:0000313" key="3">
    <source>
        <dbReference type="Proteomes" id="UP000325211"/>
    </source>
</evidence>
<name>A0A5P2D1B9_STRVZ</name>
<accession>A0A5P2D1B9</accession>
<dbReference type="GO" id="GO:0003677">
    <property type="term" value="F:DNA binding"/>
    <property type="evidence" value="ECO:0007669"/>
    <property type="project" value="InterPro"/>
</dbReference>
<dbReference type="SMART" id="SM00530">
    <property type="entry name" value="HTH_XRE"/>
    <property type="match status" value="1"/>
</dbReference>
<dbReference type="EMBL" id="CP029190">
    <property type="protein sequence ID" value="QES48360.1"/>
    <property type="molecule type" value="Genomic_DNA"/>
</dbReference>
<dbReference type="Proteomes" id="UP000325211">
    <property type="component" value="Chromosome"/>
</dbReference>
<dbReference type="OrthoDB" id="2897536at2"/>
<dbReference type="InterPro" id="IPR001387">
    <property type="entry name" value="Cro/C1-type_HTH"/>
</dbReference>
<dbReference type="Pfam" id="PF13560">
    <property type="entry name" value="HTH_31"/>
    <property type="match status" value="1"/>
</dbReference>
<gene>
    <name evidence="2" type="ORF">DEJ50_11535</name>
</gene>
<dbReference type="Gene3D" id="1.10.260.40">
    <property type="entry name" value="lambda repressor-like DNA-binding domains"/>
    <property type="match status" value="1"/>
</dbReference>
<dbReference type="AlphaFoldDB" id="A0A5P2D1B9"/>
<dbReference type="CDD" id="cd00093">
    <property type="entry name" value="HTH_XRE"/>
    <property type="match status" value="1"/>
</dbReference>
<dbReference type="PROSITE" id="PS50943">
    <property type="entry name" value="HTH_CROC1"/>
    <property type="match status" value="1"/>
</dbReference>
<organism evidence="2 3">
    <name type="scientific">Streptomyces venezuelae</name>
    <dbReference type="NCBI Taxonomy" id="54571"/>
    <lineage>
        <taxon>Bacteria</taxon>
        <taxon>Bacillati</taxon>
        <taxon>Actinomycetota</taxon>
        <taxon>Actinomycetes</taxon>
        <taxon>Kitasatosporales</taxon>
        <taxon>Streptomycetaceae</taxon>
        <taxon>Streptomyces</taxon>
    </lineage>
</organism>
<sequence length="264" mass="29396">MGSIYGDWLRTQRKAAGLTQQDLADAAIMTRTHIAHIEGGRRVPSQEDARRLDQALNTGNVLSSFLPQDDDTVANYFEPARQLEQQAIEIHEFALSYVPGILQTESYARAVIGGGYPPKSDEERDRHVVTRLERSKILDDPVTPVVWALLDEAVLRRPFGGPEVMASQIGHILALTENGRIRTHVMPLGLGGYPLLDGMLSLMWFEDQPPAAYSEGVSIGRVHDSPHLVRQLQARYALALGDALPQRESLALMRTIAKEYEQHE</sequence>
<dbReference type="RefSeq" id="WP_150207595.1">
    <property type="nucleotide sequence ID" value="NZ_CP029190.1"/>
</dbReference>
<feature type="domain" description="HTH cro/C1-type" evidence="1">
    <location>
        <begin position="9"/>
        <end position="62"/>
    </location>
</feature>
<proteinExistence type="predicted"/>
<evidence type="ECO:0000259" key="1">
    <source>
        <dbReference type="PROSITE" id="PS50943"/>
    </source>
</evidence>
<dbReference type="InterPro" id="IPR010982">
    <property type="entry name" value="Lambda_DNA-bd_dom_sf"/>
</dbReference>
<protein>
    <submittedName>
        <fullName evidence="2">Transcriptional regulator</fullName>
    </submittedName>
</protein>
<dbReference type="SUPFAM" id="SSF47413">
    <property type="entry name" value="lambda repressor-like DNA-binding domains"/>
    <property type="match status" value="1"/>
</dbReference>
<reference evidence="2 3" key="1">
    <citation type="submission" date="2018-05" db="EMBL/GenBank/DDBJ databases">
        <title>Streptomyces venezuelae.</title>
        <authorList>
            <person name="Kim W."/>
            <person name="Lee N."/>
            <person name="Cho B.-K."/>
        </authorList>
    </citation>
    <scope>NUCLEOTIDE SEQUENCE [LARGE SCALE GENOMIC DNA]</scope>
    <source>
        <strain evidence="2 3">ATCC 21782</strain>
    </source>
</reference>
<evidence type="ECO:0000313" key="2">
    <source>
        <dbReference type="EMBL" id="QES48360.1"/>
    </source>
</evidence>
<dbReference type="Pfam" id="PF19054">
    <property type="entry name" value="DUF5753"/>
    <property type="match status" value="1"/>
</dbReference>
<dbReference type="InterPro" id="IPR043917">
    <property type="entry name" value="DUF5753"/>
</dbReference>